<dbReference type="EMBL" id="QCZG01000027">
    <property type="protein sequence ID" value="PWA09720.1"/>
    <property type="molecule type" value="Genomic_DNA"/>
</dbReference>
<keyword evidence="4" id="KW-1185">Reference proteome</keyword>
<accession>A0A2U1JWX4</accession>
<gene>
    <name evidence="3" type="ORF">DCC39_12640</name>
</gene>
<dbReference type="PROSITE" id="PS51352">
    <property type="entry name" value="THIOREDOXIN_2"/>
    <property type="match status" value="1"/>
</dbReference>
<keyword evidence="1" id="KW-1015">Disulfide bond</keyword>
<dbReference type="InterPro" id="IPR036249">
    <property type="entry name" value="Thioredoxin-like_sf"/>
</dbReference>
<protein>
    <submittedName>
        <fullName evidence="3">Cytochrome C biogenesis protein</fullName>
    </submittedName>
</protein>
<comment type="caution">
    <text evidence="3">The sequence shown here is derived from an EMBL/GenBank/DDBJ whole genome shotgun (WGS) entry which is preliminary data.</text>
</comment>
<dbReference type="Pfam" id="PF00578">
    <property type="entry name" value="AhpC-TSA"/>
    <property type="match status" value="1"/>
</dbReference>
<dbReference type="CDD" id="cd02966">
    <property type="entry name" value="TlpA_like_family"/>
    <property type="match status" value="1"/>
</dbReference>
<name>A0A2U1JWX4_9BACI</name>
<organism evidence="3 4">
    <name type="scientific">Pueribacillus theae</name>
    <dbReference type="NCBI Taxonomy" id="2171751"/>
    <lineage>
        <taxon>Bacteria</taxon>
        <taxon>Bacillati</taxon>
        <taxon>Bacillota</taxon>
        <taxon>Bacilli</taxon>
        <taxon>Bacillales</taxon>
        <taxon>Bacillaceae</taxon>
        <taxon>Pueribacillus</taxon>
    </lineage>
</organism>
<dbReference type="Gene3D" id="3.40.30.10">
    <property type="entry name" value="Glutaredoxin"/>
    <property type="match status" value="1"/>
</dbReference>
<evidence type="ECO:0000256" key="1">
    <source>
        <dbReference type="ARBA" id="ARBA00023157"/>
    </source>
</evidence>
<feature type="domain" description="Thioredoxin" evidence="2">
    <location>
        <begin position="47"/>
        <end position="184"/>
    </location>
</feature>
<dbReference type="PROSITE" id="PS00194">
    <property type="entry name" value="THIOREDOXIN_1"/>
    <property type="match status" value="1"/>
</dbReference>
<dbReference type="OrthoDB" id="25753at2"/>
<proteinExistence type="predicted"/>
<reference evidence="3 4" key="1">
    <citation type="submission" date="2018-04" db="EMBL/GenBank/DDBJ databases">
        <title>Camelliibacillus theae gen. nov., sp. nov., isolated from Pu'er tea.</title>
        <authorList>
            <person name="Niu L."/>
        </authorList>
    </citation>
    <scope>NUCLEOTIDE SEQUENCE [LARGE SCALE GENOMIC DNA]</scope>
    <source>
        <strain evidence="3 4">T8</strain>
    </source>
</reference>
<dbReference type="PANTHER" id="PTHR42852:SF17">
    <property type="entry name" value="THIOREDOXIN-LIKE PROTEIN HI_1115"/>
    <property type="match status" value="1"/>
</dbReference>
<dbReference type="GO" id="GO:0016209">
    <property type="term" value="F:antioxidant activity"/>
    <property type="evidence" value="ECO:0007669"/>
    <property type="project" value="InterPro"/>
</dbReference>
<evidence type="ECO:0000313" key="4">
    <source>
        <dbReference type="Proteomes" id="UP000245998"/>
    </source>
</evidence>
<dbReference type="AlphaFoldDB" id="A0A2U1JWX4"/>
<dbReference type="InterPro" id="IPR013766">
    <property type="entry name" value="Thioredoxin_domain"/>
</dbReference>
<dbReference type="GO" id="GO:0016491">
    <property type="term" value="F:oxidoreductase activity"/>
    <property type="evidence" value="ECO:0007669"/>
    <property type="project" value="InterPro"/>
</dbReference>
<evidence type="ECO:0000259" key="2">
    <source>
        <dbReference type="PROSITE" id="PS51352"/>
    </source>
</evidence>
<dbReference type="Proteomes" id="UP000245998">
    <property type="component" value="Unassembled WGS sequence"/>
</dbReference>
<dbReference type="SUPFAM" id="SSF52833">
    <property type="entry name" value="Thioredoxin-like"/>
    <property type="match status" value="1"/>
</dbReference>
<dbReference type="InterPro" id="IPR050553">
    <property type="entry name" value="Thioredoxin_ResA/DsbE_sf"/>
</dbReference>
<dbReference type="PANTHER" id="PTHR42852">
    <property type="entry name" value="THIOL:DISULFIDE INTERCHANGE PROTEIN DSBE"/>
    <property type="match status" value="1"/>
</dbReference>
<evidence type="ECO:0000313" key="3">
    <source>
        <dbReference type="EMBL" id="PWA09720.1"/>
    </source>
</evidence>
<dbReference type="InterPro" id="IPR000866">
    <property type="entry name" value="AhpC/TSA"/>
</dbReference>
<sequence>MPYILLIGLIGWGIYDFSSESAKTPIENEMETNGSSTKEEQGVAVGLNKGNLAPNFTLQTLQGETVTLSDFRGNNAILNFWASWCPPCRAEMPDMQRYYDKNKDENFTILAVNMTATESSQKGVNQFIEKLGVTFPVVLDINNEATDTYQIMAYPTSYFVDKNGLIQYKVIGAMNEDMMKRQGN</sequence>
<dbReference type="InterPro" id="IPR017937">
    <property type="entry name" value="Thioredoxin_CS"/>
</dbReference>